<evidence type="ECO:0000313" key="5">
    <source>
        <dbReference type="Proteomes" id="UP000316560"/>
    </source>
</evidence>
<feature type="region of interest" description="Disordered" evidence="1">
    <location>
        <begin position="29"/>
        <end position="53"/>
    </location>
</feature>
<keyword evidence="4" id="KW-0346">Stress response</keyword>
<dbReference type="PANTHER" id="PTHR35535:SF2">
    <property type="entry name" value="DUF306 DOMAIN-CONTAINING PROTEIN"/>
    <property type="match status" value="1"/>
</dbReference>
<dbReference type="InterPro" id="IPR053147">
    <property type="entry name" value="Hsp_HslJ-like"/>
</dbReference>
<accession>A0A8H2PUS2</accession>
<proteinExistence type="predicted"/>
<dbReference type="InterPro" id="IPR005184">
    <property type="entry name" value="DUF306_Meta_HslJ"/>
</dbReference>
<dbReference type="AlphaFoldDB" id="A0A8H2PUS2"/>
<gene>
    <name evidence="4" type="ORF">FB472_2479</name>
</gene>
<dbReference type="InterPro" id="IPR038670">
    <property type="entry name" value="HslJ-like_sf"/>
</dbReference>
<dbReference type="RefSeq" id="WP_141991079.1">
    <property type="nucleotide sequence ID" value="NZ_VFRA01000001.1"/>
</dbReference>
<evidence type="ECO:0000256" key="2">
    <source>
        <dbReference type="SAM" id="SignalP"/>
    </source>
</evidence>
<organism evidence="4 5">
    <name type="scientific">Rhodoglobus vestalii</name>
    <dbReference type="NCBI Taxonomy" id="193384"/>
    <lineage>
        <taxon>Bacteria</taxon>
        <taxon>Bacillati</taxon>
        <taxon>Actinomycetota</taxon>
        <taxon>Actinomycetes</taxon>
        <taxon>Micrococcales</taxon>
        <taxon>Microbacteriaceae</taxon>
        <taxon>Rhodoglobus</taxon>
    </lineage>
</organism>
<evidence type="ECO:0000313" key="4">
    <source>
        <dbReference type="EMBL" id="TQO20826.1"/>
    </source>
</evidence>
<dbReference type="OrthoDB" id="5120378at2"/>
<name>A0A8H2PUS2_9MICO</name>
<feature type="chain" id="PRO_5038492738" evidence="2">
    <location>
        <begin position="25"/>
        <end position="169"/>
    </location>
</feature>
<feature type="domain" description="DUF306" evidence="3">
    <location>
        <begin position="60"/>
        <end position="154"/>
    </location>
</feature>
<dbReference type="Proteomes" id="UP000316560">
    <property type="component" value="Unassembled WGS sequence"/>
</dbReference>
<reference evidence="4 5" key="1">
    <citation type="submission" date="2019-06" db="EMBL/GenBank/DDBJ databases">
        <title>Sequencing the genomes of 1000 actinobacteria strains.</title>
        <authorList>
            <person name="Klenk H.-P."/>
        </authorList>
    </citation>
    <scope>NUCLEOTIDE SEQUENCE [LARGE SCALE GENOMIC DNA]</scope>
    <source>
        <strain evidence="4 5">DSM 21947</strain>
    </source>
</reference>
<feature type="signal peptide" evidence="2">
    <location>
        <begin position="1"/>
        <end position="24"/>
    </location>
</feature>
<keyword evidence="5" id="KW-1185">Reference proteome</keyword>
<dbReference type="PANTHER" id="PTHR35535">
    <property type="entry name" value="HEAT SHOCK PROTEIN HSLJ"/>
    <property type="match status" value="1"/>
</dbReference>
<dbReference type="Pfam" id="PF03724">
    <property type="entry name" value="META"/>
    <property type="match status" value="1"/>
</dbReference>
<evidence type="ECO:0000256" key="1">
    <source>
        <dbReference type="SAM" id="MobiDB-lite"/>
    </source>
</evidence>
<protein>
    <submittedName>
        <fullName evidence="4">Heat shock protein HslJ</fullName>
    </submittedName>
</protein>
<evidence type="ECO:0000259" key="3">
    <source>
        <dbReference type="Pfam" id="PF03724"/>
    </source>
</evidence>
<comment type="caution">
    <text evidence="4">The sequence shown here is derived from an EMBL/GenBank/DDBJ whole genome shotgun (WGS) entry which is preliminary data.</text>
</comment>
<dbReference type="Gene3D" id="2.40.128.270">
    <property type="match status" value="1"/>
</dbReference>
<sequence length="169" mass="16963">MSTTMLTKIAPLLAVGLLALSACAGPAVDPGAVEPTPESEPGLNEEETPGDPIPVEGIDGTWTFAEGIDSAGDLSSDATVTLVIAGTSISGSAACNNYTATFTGEPSELTVGAVASTKRACPSALMGFDRRYFSALALVTAAVPTGGSLVLQGEGVAMNFLPKNFLPEG</sequence>
<dbReference type="EMBL" id="VFRA01000001">
    <property type="protein sequence ID" value="TQO20826.1"/>
    <property type="molecule type" value="Genomic_DNA"/>
</dbReference>
<keyword evidence="2" id="KW-0732">Signal</keyword>